<dbReference type="AlphaFoldDB" id="A0A8X6V9N1"/>
<evidence type="ECO:0000256" key="4">
    <source>
        <dbReference type="ARBA" id="ARBA00022771"/>
    </source>
</evidence>
<dbReference type="GO" id="GO:0005737">
    <property type="term" value="C:cytoplasm"/>
    <property type="evidence" value="ECO:0007669"/>
    <property type="project" value="UniProtKB-SubCell"/>
</dbReference>
<dbReference type="InterPro" id="IPR038129">
    <property type="entry name" value="Nanos_sf"/>
</dbReference>
<reference evidence="10" key="1">
    <citation type="submission" date="2020-08" db="EMBL/GenBank/DDBJ databases">
        <title>Multicomponent nature underlies the extraordinary mechanical properties of spider dragline silk.</title>
        <authorList>
            <person name="Kono N."/>
            <person name="Nakamura H."/>
            <person name="Mori M."/>
            <person name="Yoshida Y."/>
            <person name="Ohtoshi R."/>
            <person name="Malay A.D."/>
            <person name="Moran D.A.P."/>
            <person name="Tomita M."/>
            <person name="Numata K."/>
            <person name="Arakawa K."/>
        </authorList>
    </citation>
    <scope>NUCLEOTIDE SEQUENCE</scope>
</reference>
<evidence type="ECO:0000313" key="11">
    <source>
        <dbReference type="Proteomes" id="UP000887159"/>
    </source>
</evidence>
<evidence type="ECO:0000313" key="10">
    <source>
        <dbReference type="EMBL" id="GFX98129.1"/>
    </source>
</evidence>
<evidence type="ECO:0000256" key="7">
    <source>
        <dbReference type="ARBA" id="ARBA00022884"/>
    </source>
</evidence>
<keyword evidence="6 8" id="KW-0810">Translation regulation</keyword>
<comment type="caution">
    <text evidence="10">The sequence shown here is derived from an EMBL/GenBank/DDBJ whole genome shotgun (WGS) entry which is preliminary data.</text>
</comment>
<dbReference type="EMBL" id="BMAU01021201">
    <property type="protein sequence ID" value="GFX98129.1"/>
    <property type="molecule type" value="Genomic_DNA"/>
</dbReference>
<dbReference type="GO" id="GO:0008270">
    <property type="term" value="F:zinc ion binding"/>
    <property type="evidence" value="ECO:0007669"/>
    <property type="project" value="UniProtKB-KW"/>
</dbReference>
<dbReference type="InterPro" id="IPR008705">
    <property type="entry name" value="Nanos/Xcar2"/>
</dbReference>
<dbReference type="Proteomes" id="UP000887159">
    <property type="component" value="Unassembled WGS sequence"/>
</dbReference>
<dbReference type="GO" id="GO:0006417">
    <property type="term" value="P:regulation of translation"/>
    <property type="evidence" value="ECO:0007669"/>
    <property type="project" value="UniProtKB-UniRule"/>
</dbReference>
<comment type="similarity">
    <text evidence="8">Belongs to the nanos family.</text>
</comment>
<evidence type="ECO:0000259" key="9">
    <source>
        <dbReference type="PROSITE" id="PS51522"/>
    </source>
</evidence>
<dbReference type="InterPro" id="IPR024161">
    <property type="entry name" value="Znf_nanos-typ"/>
</dbReference>
<evidence type="ECO:0000256" key="8">
    <source>
        <dbReference type="PROSITE-ProRule" id="PRU00855"/>
    </source>
</evidence>
<comment type="subcellular location">
    <subcellularLocation>
        <location evidence="1">Cytoplasm</location>
    </subcellularLocation>
</comment>
<gene>
    <name evidence="10" type="primary">AVEN_198063_1</name>
    <name evidence="10" type="ORF">TNCV_4907761</name>
</gene>
<keyword evidence="5" id="KW-0862">Zinc</keyword>
<evidence type="ECO:0000256" key="2">
    <source>
        <dbReference type="ARBA" id="ARBA00022490"/>
    </source>
</evidence>
<protein>
    <submittedName>
        <fullName evidence="10">Nanos-type domain-containing protein</fullName>
    </submittedName>
</protein>
<dbReference type="PROSITE" id="PS51522">
    <property type="entry name" value="ZF_NANOS"/>
    <property type="match status" value="1"/>
</dbReference>
<dbReference type="GO" id="GO:0003723">
    <property type="term" value="F:RNA binding"/>
    <property type="evidence" value="ECO:0007669"/>
    <property type="project" value="UniProtKB-UniRule"/>
</dbReference>
<dbReference type="Gene3D" id="4.10.60.30">
    <property type="entry name" value="Nanos, RNA-binding domain"/>
    <property type="match status" value="1"/>
</dbReference>
<dbReference type="Pfam" id="PF05741">
    <property type="entry name" value="zf-nanos"/>
    <property type="match status" value="1"/>
</dbReference>
<keyword evidence="2" id="KW-0963">Cytoplasm</keyword>
<sequence>MYREFEPSFAKLRQETFPTSTEQHFILIRPPDVKARGEISGAYPVPFPVESWNPLPMHVQRNDLNHVTVPQFRNVHTSGIIIKNENVGGKRNYPPVQGNQHNGQVKQTHGNSVTVPYSKNNCIKHKSVKSTEICRFCLQNNERPECYSSHQLKDEDGRVTCHVLRKYVCDICGATGDTAHTLSYCPYNANNKKMPLTLVLKQTDIDSVGRLKSYADKFANDMNVL</sequence>
<proteinExistence type="inferred from homology"/>
<keyword evidence="11" id="KW-1185">Reference proteome</keyword>
<evidence type="ECO:0000256" key="6">
    <source>
        <dbReference type="ARBA" id="ARBA00022845"/>
    </source>
</evidence>
<keyword evidence="3" id="KW-0479">Metal-binding</keyword>
<dbReference type="PANTHER" id="PTHR12887">
    <property type="entry name" value="NANOS PROTEIN"/>
    <property type="match status" value="1"/>
</dbReference>
<name>A0A8X6V9N1_TRICX</name>
<keyword evidence="7 8" id="KW-0694">RNA-binding</keyword>
<feature type="domain" description="Nanos-type" evidence="9">
    <location>
        <begin position="133"/>
        <end position="187"/>
    </location>
</feature>
<evidence type="ECO:0000256" key="5">
    <source>
        <dbReference type="ARBA" id="ARBA00022833"/>
    </source>
</evidence>
<accession>A0A8X6V9N1</accession>
<evidence type="ECO:0000256" key="1">
    <source>
        <dbReference type="ARBA" id="ARBA00004496"/>
    </source>
</evidence>
<keyword evidence="4 8" id="KW-0863">Zinc-finger</keyword>
<evidence type="ECO:0000256" key="3">
    <source>
        <dbReference type="ARBA" id="ARBA00022723"/>
    </source>
</evidence>
<organism evidence="10 11">
    <name type="scientific">Trichonephila clavipes</name>
    <name type="common">Golden silk orbweaver</name>
    <name type="synonym">Nephila clavipes</name>
    <dbReference type="NCBI Taxonomy" id="2585209"/>
    <lineage>
        <taxon>Eukaryota</taxon>
        <taxon>Metazoa</taxon>
        <taxon>Ecdysozoa</taxon>
        <taxon>Arthropoda</taxon>
        <taxon>Chelicerata</taxon>
        <taxon>Arachnida</taxon>
        <taxon>Araneae</taxon>
        <taxon>Araneomorphae</taxon>
        <taxon>Entelegynae</taxon>
        <taxon>Araneoidea</taxon>
        <taxon>Nephilidae</taxon>
        <taxon>Trichonephila</taxon>
    </lineage>
</organism>